<evidence type="ECO:0000313" key="4">
    <source>
        <dbReference type="Proteomes" id="UP000232722"/>
    </source>
</evidence>
<dbReference type="InterPro" id="IPR013087">
    <property type="entry name" value="Znf_C2H2_type"/>
</dbReference>
<dbReference type="VEuPathDB" id="FungiDB:RhiirA1_446684"/>
<protein>
    <recommendedName>
        <fullName evidence="2">C2H2-type domain-containing protein</fullName>
    </recommendedName>
</protein>
<dbReference type="VEuPathDB" id="FungiDB:FUN_023339"/>
<dbReference type="PROSITE" id="PS00028">
    <property type="entry name" value="ZINC_FINGER_C2H2_1"/>
    <property type="match status" value="1"/>
</dbReference>
<dbReference type="EMBL" id="LLXJ01007009">
    <property type="protein sequence ID" value="PKB93914.1"/>
    <property type="molecule type" value="Genomic_DNA"/>
</dbReference>
<dbReference type="AlphaFoldDB" id="A0A2N0NH80"/>
<accession>A0A2N0NH80</accession>
<sequence length="198" mass="22968">TLVQNPARFYCSICKRCTKGFKSQAEMQRHETLKHIAYNMPPQHICSVSKSELLHLKRIIVKELQKRLKNHHTAVGEQTFSIHCSKDAFVGLFKKYITHYSPCRSSYFCSFKGEGAFDKIGRLLNDKNWGEHNYIKGQLSFAIYMYLKSLKIIVINKKILVNGEMTVKWKVTGGKDKENHKFEAGSAQFHFFLDQCQI</sequence>
<evidence type="ECO:0000256" key="1">
    <source>
        <dbReference type="PROSITE-ProRule" id="PRU00042"/>
    </source>
</evidence>
<dbReference type="GO" id="GO:0008270">
    <property type="term" value="F:zinc ion binding"/>
    <property type="evidence" value="ECO:0007669"/>
    <property type="project" value="UniProtKB-KW"/>
</dbReference>
<name>A0A2N0NH80_9GLOM</name>
<comment type="caution">
    <text evidence="3">The sequence shown here is derived from an EMBL/GenBank/DDBJ whole genome shotgun (WGS) entry which is preliminary data.</text>
</comment>
<organism evidence="3 4">
    <name type="scientific">Rhizophagus irregularis</name>
    <dbReference type="NCBI Taxonomy" id="588596"/>
    <lineage>
        <taxon>Eukaryota</taxon>
        <taxon>Fungi</taxon>
        <taxon>Fungi incertae sedis</taxon>
        <taxon>Mucoromycota</taxon>
        <taxon>Glomeromycotina</taxon>
        <taxon>Glomeromycetes</taxon>
        <taxon>Glomerales</taxon>
        <taxon>Glomeraceae</taxon>
        <taxon>Rhizophagus</taxon>
    </lineage>
</organism>
<dbReference type="Proteomes" id="UP000232722">
    <property type="component" value="Unassembled WGS sequence"/>
</dbReference>
<dbReference type="PROSITE" id="PS50157">
    <property type="entry name" value="ZINC_FINGER_C2H2_2"/>
    <property type="match status" value="1"/>
</dbReference>
<keyword evidence="1" id="KW-0863">Zinc-finger</keyword>
<reference evidence="3 4" key="1">
    <citation type="submission" date="2016-04" db="EMBL/GenBank/DDBJ databases">
        <title>Genome analyses suggest a sexual origin of heterokaryosis in a supposedly ancient asexual fungus.</title>
        <authorList>
            <person name="Ropars J."/>
            <person name="Sedzielewska K."/>
            <person name="Noel J."/>
            <person name="Charron P."/>
            <person name="Farinelli L."/>
            <person name="Marton T."/>
            <person name="Kruger M."/>
            <person name="Pelin A."/>
            <person name="Brachmann A."/>
            <person name="Corradi N."/>
        </authorList>
    </citation>
    <scope>NUCLEOTIDE SEQUENCE [LARGE SCALE GENOMIC DNA]</scope>
    <source>
        <strain evidence="3 4">A5</strain>
    </source>
</reference>
<proteinExistence type="predicted"/>
<feature type="non-terminal residue" evidence="3">
    <location>
        <position position="1"/>
    </location>
</feature>
<feature type="domain" description="C2H2-type" evidence="2">
    <location>
        <begin position="9"/>
        <end position="40"/>
    </location>
</feature>
<keyword evidence="1" id="KW-0479">Metal-binding</keyword>
<evidence type="ECO:0000313" key="3">
    <source>
        <dbReference type="EMBL" id="PKB93914.1"/>
    </source>
</evidence>
<keyword evidence="1" id="KW-0862">Zinc</keyword>
<reference evidence="3 4" key="2">
    <citation type="submission" date="2017-09" db="EMBL/GenBank/DDBJ databases">
        <title>Extensive intraspecific genome diversity in a model arbuscular mycorrhizal fungus.</title>
        <authorList>
            <person name="Chen E.C."/>
            <person name="Morin E."/>
            <person name="Beaudet D."/>
            <person name="Noel J."/>
            <person name="Ndikumana S."/>
            <person name="Charron P."/>
            <person name="St-Onge C."/>
            <person name="Giorgi J."/>
            <person name="Grigoriev I.V."/>
            <person name="Roux C."/>
            <person name="Martin F.M."/>
            <person name="Corradi N."/>
        </authorList>
    </citation>
    <scope>NUCLEOTIDE SEQUENCE [LARGE SCALE GENOMIC DNA]</scope>
    <source>
        <strain evidence="3 4">A5</strain>
    </source>
</reference>
<evidence type="ECO:0000259" key="2">
    <source>
        <dbReference type="PROSITE" id="PS50157"/>
    </source>
</evidence>
<dbReference type="VEuPathDB" id="FungiDB:RhiirFUN_000639"/>
<gene>
    <name evidence="3" type="ORF">RhiirA5_386981</name>
</gene>